<dbReference type="Gene3D" id="2.130.10.10">
    <property type="entry name" value="YVTN repeat-like/Quinoprotein amine dehydrogenase"/>
    <property type="match status" value="1"/>
</dbReference>
<evidence type="ECO:0000313" key="9">
    <source>
        <dbReference type="Proteomes" id="UP001212997"/>
    </source>
</evidence>
<organism evidence="8 9">
    <name type="scientific">Meripilus lineatus</name>
    <dbReference type="NCBI Taxonomy" id="2056292"/>
    <lineage>
        <taxon>Eukaryota</taxon>
        <taxon>Fungi</taxon>
        <taxon>Dikarya</taxon>
        <taxon>Basidiomycota</taxon>
        <taxon>Agaricomycotina</taxon>
        <taxon>Agaricomycetes</taxon>
        <taxon>Polyporales</taxon>
        <taxon>Meripilaceae</taxon>
        <taxon>Meripilus</taxon>
    </lineage>
</organism>
<gene>
    <name evidence="8" type="ORF">NLI96_g4683</name>
</gene>
<feature type="region of interest" description="Disordered" evidence="7">
    <location>
        <begin position="1"/>
        <end position="34"/>
    </location>
</feature>
<feature type="compositionally biased region" description="Basic and acidic residues" evidence="7">
    <location>
        <begin position="195"/>
        <end position="209"/>
    </location>
</feature>
<keyword evidence="5" id="KW-0539">Nucleus</keyword>
<keyword evidence="3" id="KW-0853">WD repeat</keyword>
<feature type="compositionally biased region" description="Acidic residues" evidence="7">
    <location>
        <begin position="132"/>
        <end position="146"/>
    </location>
</feature>
<dbReference type="SUPFAM" id="SSF50978">
    <property type="entry name" value="WD40 repeat-like"/>
    <property type="match status" value="1"/>
</dbReference>
<dbReference type="InterPro" id="IPR001680">
    <property type="entry name" value="WD40_rpt"/>
</dbReference>
<dbReference type="GO" id="GO:0034388">
    <property type="term" value="C:Pwp2p-containing subcomplex of 90S preribosome"/>
    <property type="evidence" value="ECO:0007669"/>
    <property type="project" value="TreeGrafter"/>
</dbReference>
<evidence type="ECO:0000256" key="6">
    <source>
        <dbReference type="ARBA" id="ARBA00025767"/>
    </source>
</evidence>
<comment type="caution">
    <text evidence="8">The sequence shown here is derived from an EMBL/GenBank/DDBJ whole genome shotgun (WGS) entry which is preliminary data.</text>
</comment>
<comment type="subcellular location">
    <subcellularLocation>
        <location evidence="1">Nucleus</location>
        <location evidence="1">Nucleolus</location>
    </subcellularLocation>
</comment>
<sequence length="562" mass="61934">MPKPRSHKRQKTEKLGPQPLGTTPHLIDDSNKDDEERRLESLLFGTQYASGSTRKSDALVISDDEEADVGGNELQTLLDSELFFVDNASPSSSRPIVDIDISEPDSEPDAVDEEEASQHRSLHGTKKSSEEREADEDDTSESEEDEQHAPEPLQSSQPSRKAPAWTDPDDVNIQVSLATNNRLRKLREAPDDDAVGGREYERRLRRQYEKINPTPEWATKARKRLHPSQKKRRRGSVSSEGASDEGADDEEYSTVLTSVGGILERTRSKTLVQGTLSIERLRDANISARTEGAVKAIQFHPSLPVLLTTGDDRRLRLFNVDGHTNPHIQTLHIPSLPPTTAYFHPNGSHILVAGPRPFYYTYDLQSGATQRSPRGLWGTTFSGSTLQESSMEKCAFDPSGEVLAVAGKKGYVHLVDWKSGAGQVVGSVKMNSNVKGLWWRSASGGNGAELMSLGEDAEVYVWDIGQRRCTNKWKDEGGYGSQVIGGDHAGKYLGIGSRHGLVNIYDGNTLAAGSAKPKFLKTIQNLTTGITSLRFNHDSQLLAIASNTKKDQMRMRVPGDRK</sequence>
<dbReference type="PANTHER" id="PTHR18359:SF0">
    <property type="entry name" value="U3 SMALL NUCLEOLAR RNA-ASSOCIATED PROTEIN 18 HOMOLOG"/>
    <property type="match status" value="1"/>
</dbReference>
<feature type="region of interest" description="Disordered" evidence="7">
    <location>
        <begin position="85"/>
        <end position="252"/>
    </location>
</feature>
<proteinExistence type="inferred from homology"/>
<dbReference type="InterPro" id="IPR015943">
    <property type="entry name" value="WD40/YVTN_repeat-like_dom_sf"/>
</dbReference>
<keyword evidence="2" id="KW-0698">rRNA processing</keyword>
<dbReference type="EMBL" id="JANAWD010000141">
    <property type="protein sequence ID" value="KAJ3485799.1"/>
    <property type="molecule type" value="Genomic_DNA"/>
</dbReference>
<feature type="compositionally biased region" description="Basic residues" evidence="7">
    <location>
        <begin position="1"/>
        <end position="11"/>
    </location>
</feature>
<evidence type="ECO:0000313" key="8">
    <source>
        <dbReference type="EMBL" id="KAJ3485799.1"/>
    </source>
</evidence>
<dbReference type="PANTHER" id="PTHR18359">
    <property type="entry name" value="WD-REPEAT PROTEIN-RELATED"/>
    <property type="match status" value="1"/>
</dbReference>
<comment type="similarity">
    <text evidence="6">Belongs to the WD repeat UTP18 family.</text>
</comment>
<keyword evidence="4" id="KW-0677">Repeat</keyword>
<evidence type="ECO:0008006" key="10">
    <source>
        <dbReference type="Google" id="ProtNLM"/>
    </source>
</evidence>
<feature type="compositionally biased region" description="Acidic residues" evidence="7">
    <location>
        <begin position="242"/>
        <end position="252"/>
    </location>
</feature>
<dbReference type="Proteomes" id="UP001212997">
    <property type="component" value="Unassembled WGS sequence"/>
</dbReference>
<dbReference type="SMART" id="SM00320">
    <property type="entry name" value="WD40"/>
    <property type="match status" value="5"/>
</dbReference>
<accession>A0AAD5V4E7</accession>
<feature type="compositionally biased region" description="Basic residues" evidence="7">
    <location>
        <begin position="220"/>
        <end position="235"/>
    </location>
</feature>
<evidence type="ECO:0000256" key="3">
    <source>
        <dbReference type="ARBA" id="ARBA00022574"/>
    </source>
</evidence>
<evidence type="ECO:0000256" key="1">
    <source>
        <dbReference type="ARBA" id="ARBA00004604"/>
    </source>
</evidence>
<dbReference type="AlphaFoldDB" id="A0AAD5V4E7"/>
<protein>
    <recommendedName>
        <fullName evidence="10">WD40 repeat-like protein</fullName>
    </recommendedName>
</protein>
<name>A0AAD5V4E7_9APHY</name>
<evidence type="ECO:0000256" key="7">
    <source>
        <dbReference type="SAM" id="MobiDB-lite"/>
    </source>
</evidence>
<keyword evidence="9" id="KW-1185">Reference proteome</keyword>
<evidence type="ECO:0000256" key="4">
    <source>
        <dbReference type="ARBA" id="ARBA00022737"/>
    </source>
</evidence>
<feature type="compositionally biased region" description="Acidic residues" evidence="7">
    <location>
        <begin position="100"/>
        <end position="115"/>
    </location>
</feature>
<evidence type="ECO:0000256" key="2">
    <source>
        <dbReference type="ARBA" id="ARBA00022552"/>
    </source>
</evidence>
<reference evidence="8" key="1">
    <citation type="submission" date="2022-07" db="EMBL/GenBank/DDBJ databases">
        <title>Genome Sequence of Physisporinus lineatus.</title>
        <authorList>
            <person name="Buettner E."/>
        </authorList>
    </citation>
    <scope>NUCLEOTIDE SEQUENCE</scope>
    <source>
        <strain evidence="8">VT162</strain>
    </source>
</reference>
<evidence type="ECO:0000256" key="5">
    <source>
        <dbReference type="ARBA" id="ARBA00023242"/>
    </source>
</evidence>
<dbReference type="GO" id="GO:0006364">
    <property type="term" value="P:rRNA processing"/>
    <property type="evidence" value="ECO:0007669"/>
    <property type="project" value="UniProtKB-KW"/>
</dbReference>
<dbReference type="InterPro" id="IPR036322">
    <property type="entry name" value="WD40_repeat_dom_sf"/>
</dbReference>
<dbReference type="InterPro" id="IPR045161">
    <property type="entry name" value="Utp18"/>
</dbReference>
<dbReference type="GO" id="GO:0032040">
    <property type="term" value="C:small-subunit processome"/>
    <property type="evidence" value="ECO:0007669"/>
    <property type="project" value="TreeGrafter"/>
</dbReference>
<dbReference type="Pfam" id="PF00400">
    <property type="entry name" value="WD40"/>
    <property type="match status" value="1"/>
</dbReference>